<dbReference type="PANTHER" id="PTHR47163">
    <property type="entry name" value="DDE_TNP_IS1595 DOMAIN-CONTAINING PROTEIN"/>
    <property type="match status" value="1"/>
</dbReference>
<reference evidence="2 3" key="1">
    <citation type="submission" date="2020-04" db="EMBL/GenBank/DDBJ databases">
        <title>Chromosome-level genome assembly of a cyprinid fish Onychostoma macrolepis by integration of Nanopore Sequencing, Bionano and Hi-C technology.</title>
        <authorList>
            <person name="Wang D."/>
        </authorList>
    </citation>
    <scope>NUCLEOTIDE SEQUENCE [LARGE SCALE GENOMIC DNA]</scope>
    <source>
        <strain evidence="2">SWU-2019</strain>
        <tissue evidence="2">Muscle</tissue>
    </source>
</reference>
<protein>
    <recommendedName>
        <fullName evidence="1">ISXO2-like transposase domain-containing protein</fullName>
    </recommendedName>
</protein>
<sequence length="160" mass="19234">MHNFAQGLRRRHVDMIEESVCRSGASITKVYDALRHSCITAMKRLQRKKKMRIGGTHAFVIIDESKFRHKREYNRGRFGRTWERNRSWVFGMQEVKGIRRRPILKLIKQCSRRHLLPIIQKYVVPGSQVLSDCWRAYSTLQQQGYIHYQINHRRLVYNEH</sequence>
<dbReference type="SMART" id="SM01126">
    <property type="entry name" value="DDE_Tnp_IS1595"/>
    <property type="match status" value="1"/>
</dbReference>
<dbReference type="InterPro" id="IPR024445">
    <property type="entry name" value="Tnp_ISXO2-like"/>
</dbReference>
<dbReference type="PANTHER" id="PTHR47163:SF2">
    <property type="entry name" value="SI:DKEY-17M8.2"/>
    <property type="match status" value="1"/>
</dbReference>
<dbReference type="InterPro" id="IPR053164">
    <property type="entry name" value="IS1016-like_transposase"/>
</dbReference>
<proteinExistence type="predicted"/>
<keyword evidence="3" id="KW-1185">Reference proteome</keyword>
<evidence type="ECO:0000259" key="1">
    <source>
        <dbReference type="SMART" id="SM01126"/>
    </source>
</evidence>
<feature type="domain" description="ISXO2-like transposase" evidence="1">
    <location>
        <begin position="52"/>
        <end position="158"/>
    </location>
</feature>
<accession>A0A7J6D753</accession>
<dbReference type="Proteomes" id="UP000579812">
    <property type="component" value="Unassembled WGS sequence"/>
</dbReference>
<name>A0A7J6D753_9TELE</name>
<evidence type="ECO:0000313" key="3">
    <source>
        <dbReference type="Proteomes" id="UP000579812"/>
    </source>
</evidence>
<dbReference type="EMBL" id="JAAMOB010000003">
    <property type="protein sequence ID" value="KAF4115109.1"/>
    <property type="molecule type" value="Genomic_DNA"/>
</dbReference>
<dbReference type="AlphaFoldDB" id="A0A7J6D753"/>
<evidence type="ECO:0000313" key="2">
    <source>
        <dbReference type="EMBL" id="KAF4115109.1"/>
    </source>
</evidence>
<organism evidence="2 3">
    <name type="scientific">Onychostoma macrolepis</name>
    <dbReference type="NCBI Taxonomy" id="369639"/>
    <lineage>
        <taxon>Eukaryota</taxon>
        <taxon>Metazoa</taxon>
        <taxon>Chordata</taxon>
        <taxon>Craniata</taxon>
        <taxon>Vertebrata</taxon>
        <taxon>Euteleostomi</taxon>
        <taxon>Actinopterygii</taxon>
        <taxon>Neopterygii</taxon>
        <taxon>Teleostei</taxon>
        <taxon>Ostariophysi</taxon>
        <taxon>Cypriniformes</taxon>
        <taxon>Cyprinidae</taxon>
        <taxon>Acrossocheilinae</taxon>
        <taxon>Onychostoma</taxon>
    </lineage>
</organism>
<dbReference type="Pfam" id="PF12762">
    <property type="entry name" value="DDE_Tnp_IS1595"/>
    <property type="match status" value="1"/>
</dbReference>
<gene>
    <name evidence="2" type="ORF">G5714_002598</name>
</gene>
<comment type="caution">
    <text evidence="2">The sequence shown here is derived from an EMBL/GenBank/DDBJ whole genome shotgun (WGS) entry which is preliminary data.</text>
</comment>